<organism evidence="1 2">
    <name type="scientific">Gibberella subglutinans</name>
    <name type="common">Fusarium subglutinans</name>
    <dbReference type="NCBI Taxonomy" id="42677"/>
    <lineage>
        <taxon>Eukaryota</taxon>
        <taxon>Fungi</taxon>
        <taxon>Dikarya</taxon>
        <taxon>Ascomycota</taxon>
        <taxon>Pezizomycotina</taxon>
        <taxon>Sordariomycetes</taxon>
        <taxon>Hypocreomycetidae</taxon>
        <taxon>Hypocreales</taxon>
        <taxon>Nectriaceae</taxon>
        <taxon>Fusarium</taxon>
        <taxon>Fusarium fujikuroi species complex</taxon>
    </lineage>
</organism>
<evidence type="ECO:0000313" key="2">
    <source>
        <dbReference type="Proteomes" id="UP000547976"/>
    </source>
</evidence>
<dbReference type="GeneID" id="59322363"/>
<protein>
    <submittedName>
        <fullName evidence="1">Heterokaryon incompatibility 6 OR allele</fullName>
    </submittedName>
</protein>
<comment type="caution">
    <text evidence="1">The sequence shown here is derived from an EMBL/GenBank/DDBJ whole genome shotgun (WGS) entry which is preliminary data.</text>
</comment>
<dbReference type="AlphaFoldDB" id="A0A8H5UQF2"/>
<reference evidence="1 2" key="1">
    <citation type="submission" date="2020-05" db="EMBL/GenBank/DDBJ databases">
        <title>Identification and distribution of gene clusters putatively required for synthesis of sphingolipid metabolism inhibitors in phylogenetically diverse species of the filamentous fungus Fusarium.</title>
        <authorList>
            <person name="Kim H.-S."/>
            <person name="Busman M."/>
            <person name="Brown D.W."/>
            <person name="Divon H."/>
            <person name="Uhlig S."/>
            <person name="Proctor R.H."/>
        </authorList>
    </citation>
    <scope>NUCLEOTIDE SEQUENCE [LARGE SCALE GENOMIC DNA]</scope>
    <source>
        <strain evidence="1 2">NRRL 66333</strain>
    </source>
</reference>
<dbReference type="RefSeq" id="XP_036535304.1">
    <property type="nucleotide sequence ID" value="XM_036687645.1"/>
</dbReference>
<sequence length="92" mass="10058">MLYSPPVLAISGFEVTSIKTTSHAFSSCGDEAKAEQESKAVALELLQGIRSLDKDEAAILGSYKRVGARNGEQKQTPFRKSFKDLDRCGQYS</sequence>
<dbReference type="OrthoDB" id="20872at2759"/>
<dbReference type="Proteomes" id="UP000547976">
    <property type="component" value="Unassembled WGS sequence"/>
</dbReference>
<accession>A0A8H5UQF2</accession>
<keyword evidence="2" id="KW-1185">Reference proteome</keyword>
<gene>
    <name evidence="1" type="ORF">FSUBG_9162</name>
</gene>
<proteinExistence type="predicted"/>
<dbReference type="EMBL" id="JAAOAV010000137">
    <property type="protein sequence ID" value="KAF5595262.1"/>
    <property type="molecule type" value="Genomic_DNA"/>
</dbReference>
<name>A0A8H5UQF2_GIBSU</name>
<evidence type="ECO:0000313" key="1">
    <source>
        <dbReference type="EMBL" id="KAF5595262.1"/>
    </source>
</evidence>